<reference evidence="2 3" key="1">
    <citation type="submission" date="2018-04" db="EMBL/GenBank/DDBJ databases">
        <title>WGS assembly of Panicum hallii var. hallii HAL2.</title>
        <authorList>
            <person name="Lovell J."/>
            <person name="Jenkins J."/>
            <person name="Lowry D."/>
            <person name="Mamidi S."/>
            <person name="Sreedasyam A."/>
            <person name="Weng X."/>
            <person name="Barry K."/>
            <person name="Bonette J."/>
            <person name="Campitelli B."/>
            <person name="Daum C."/>
            <person name="Gordon S."/>
            <person name="Gould B."/>
            <person name="Lipzen A."/>
            <person name="MacQueen A."/>
            <person name="Palacio-Mejia J."/>
            <person name="Plott C."/>
            <person name="Shakirov E."/>
            <person name="Shu S."/>
            <person name="Yoshinaga Y."/>
            <person name="Zane M."/>
            <person name="Rokhsar D."/>
            <person name="Grimwood J."/>
            <person name="Schmutz J."/>
            <person name="Juenger T."/>
        </authorList>
    </citation>
    <scope>NUCLEOTIDE SEQUENCE [LARGE SCALE GENOMIC DNA]</scope>
    <source>
        <strain evidence="3">cv. HAL2</strain>
    </source>
</reference>
<organism evidence="2 3">
    <name type="scientific">Panicum hallii var. hallii</name>
    <dbReference type="NCBI Taxonomy" id="1504633"/>
    <lineage>
        <taxon>Eukaryota</taxon>
        <taxon>Viridiplantae</taxon>
        <taxon>Streptophyta</taxon>
        <taxon>Embryophyta</taxon>
        <taxon>Tracheophyta</taxon>
        <taxon>Spermatophyta</taxon>
        <taxon>Magnoliopsida</taxon>
        <taxon>Liliopsida</taxon>
        <taxon>Poales</taxon>
        <taxon>Poaceae</taxon>
        <taxon>PACMAD clade</taxon>
        <taxon>Panicoideae</taxon>
        <taxon>Panicodae</taxon>
        <taxon>Paniceae</taxon>
        <taxon>Panicinae</taxon>
        <taxon>Panicum</taxon>
        <taxon>Panicum sect. Panicum</taxon>
    </lineage>
</organism>
<accession>A0A2T7EDV9</accession>
<evidence type="ECO:0000256" key="1">
    <source>
        <dbReference type="SAM" id="MobiDB-lite"/>
    </source>
</evidence>
<dbReference type="AlphaFoldDB" id="A0A2T7EDV9"/>
<protein>
    <submittedName>
        <fullName evidence="2">Uncharacterized protein</fullName>
    </submittedName>
</protein>
<feature type="compositionally biased region" description="Polar residues" evidence="1">
    <location>
        <begin position="34"/>
        <end position="45"/>
    </location>
</feature>
<dbReference type="Proteomes" id="UP000244336">
    <property type="component" value="Chromosome 3"/>
</dbReference>
<keyword evidence="3" id="KW-1185">Reference proteome</keyword>
<feature type="compositionally biased region" description="Basic residues" evidence="1">
    <location>
        <begin position="54"/>
        <end position="63"/>
    </location>
</feature>
<proteinExistence type="predicted"/>
<sequence>MDAFRFGAGHCNPLLAFVPATRPSRTGGPFGRLSSATPGNGNGQAPSPVGFRPTWRRNGRHGRAGGGRTRSLHLAGELHSGRRWPP</sequence>
<name>A0A2T7EDV9_9POAL</name>
<dbReference type="EMBL" id="CM009751">
    <property type="protein sequence ID" value="PUZ66005.1"/>
    <property type="molecule type" value="Genomic_DNA"/>
</dbReference>
<gene>
    <name evidence="2" type="ORF">GQ55_3G271600</name>
</gene>
<evidence type="ECO:0000313" key="3">
    <source>
        <dbReference type="Proteomes" id="UP000244336"/>
    </source>
</evidence>
<feature type="region of interest" description="Disordered" evidence="1">
    <location>
        <begin position="22"/>
        <end position="86"/>
    </location>
</feature>
<dbReference type="Gramene" id="PUZ66005">
    <property type="protein sequence ID" value="PUZ66005"/>
    <property type="gene ID" value="GQ55_3G271600"/>
</dbReference>
<evidence type="ECO:0000313" key="2">
    <source>
        <dbReference type="EMBL" id="PUZ66005.1"/>
    </source>
</evidence>